<name>A0ABX6RCN1_PSEMX</name>
<protein>
    <submittedName>
        <fullName evidence="1">Uncharacterized protein</fullName>
    </submittedName>
</protein>
<evidence type="ECO:0000313" key="1">
    <source>
        <dbReference type="EMBL" id="QND81005.1"/>
    </source>
</evidence>
<dbReference type="EMBL" id="CP060028">
    <property type="protein sequence ID" value="QND81005.1"/>
    <property type="molecule type" value="Genomic_DNA"/>
</dbReference>
<proteinExistence type="predicted"/>
<reference evidence="1 2" key="1">
    <citation type="submission" date="2020-08" db="EMBL/GenBank/DDBJ databases">
        <title>Streptomycin resistant and MDR strain, P. mexicana.</title>
        <authorList>
            <person name="Ganesh-kumar S."/>
            <person name="Zhe T."/>
            <person name="Yu Z."/>
            <person name="Min Y."/>
        </authorList>
    </citation>
    <scope>NUCLEOTIDE SEQUENCE [LARGE SCALE GENOMIC DNA]</scope>
    <source>
        <strain evidence="1 2">GTZY</strain>
    </source>
</reference>
<sequence>MTHPTHSKNVVVALEELESDARKLQRIMIELVAPSGSPMFPLDFLAFAATKRHASTTSAFVSAINSWNMVVARSLLRIHIDTSLRFSAAWHVENPHDFSMEVLRGARIDKLKTRSGDRLTDAYLVKLHKDKHPWLPDVYEHLCGYVHFSGSHITDAINDLSDGDGTVEFLISDQDQRFPEFSWLEVAGCFREATGILETYLRGWGTTKQLSPEQLESLRSGV</sequence>
<dbReference type="RefSeq" id="WP_185896170.1">
    <property type="nucleotide sequence ID" value="NZ_CP060028.1"/>
</dbReference>
<accession>A0ABX6RCN1</accession>
<gene>
    <name evidence="1" type="ORF">H4W19_04225</name>
</gene>
<evidence type="ECO:0000313" key="2">
    <source>
        <dbReference type="Proteomes" id="UP000515506"/>
    </source>
</evidence>
<keyword evidence="2" id="KW-1185">Reference proteome</keyword>
<organism evidence="1 2">
    <name type="scientific">Pseudoxanthomonas mexicana</name>
    <dbReference type="NCBI Taxonomy" id="128785"/>
    <lineage>
        <taxon>Bacteria</taxon>
        <taxon>Pseudomonadati</taxon>
        <taxon>Pseudomonadota</taxon>
        <taxon>Gammaproteobacteria</taxon>
        <taxon>Lysobacterales</taxon>
        <taxon>Lysobacteraceae</taxon>
        <taxon>Pseudoxanthomonas</taxon>
    </lineage>
</organism>
<dbReference type="Proteomes" id="UP000515506">
    <property type="component" value="Chromosome"/>
</dbReference>